<dbReference type="Pfam" id="PF00353">
    <property type="entry name" value="HemolysinCabind"/>
    <property type="match status" value="3"/>
</dbReference>
<dbReference type="SUPFAM" id="SSF51120">
    <property type="entry name" value="beta-Roll"/>
    <property type="match status" value="2"/>
</dbReference>
<name>A0A512DZW7_9PROT</name>
<evidence type="ECO:0000256" key="3">
    <source>
        <dbReference type="ARBA" id="ARBA00022525"/>
    </source>
</evidence>
<dbReference type="InterPro" id="IPR050557">
    <property type="entry name" value="RTX_toxin/Mannuronan_C5-epim"/>
</dbReference>
<dbReference type="InterPro" id="IPR013858">
    <property type="entry name" value="Peptidase_M10B_C"/>
</dbReference>
<reference evidence="8 9" key="1">
    <citation type="submission" date="2019-07" db="EMBL/GenBank/DDBJ databases">
        <title>Whole genome shotgun sequence of Skermanella aerolata NBRC 106429.</title>
        <authorList>
            <person name="Hosoyama A."/>
            <person name="Uohara A."/>
            <person name="Ohji S."/>
            <person name="Ichikawa N."/>
        </authorList>
    </citation>
    <scope>NUCLEOTIDE SEQUENCE [LARGE SCALE GENOMIC DNA]</scope>
    <source>
        <strain evidence="8 9">NBRC 106429</strain>
    </source>
</reference>
<organism evidence="8 9">
    <name type="scientific">Skermanella aerolata</name>
    <dbReference type="NCBI Taxonomy" id="393310"/>
    <lineage>
        <taxon>Bacteria</taxon>
        <taxon>Pseudomonadati</taxon>
        <taxon>Pseudomonadota</taxon>
        <taxon>Alphaproteobacteria</taxon>
        <taxon>Rhodospirillales</taxon>
        <taxon>Azospirillaceae</taxon>
        <taxon>Skermanella</taxon>
    </lineage>
</organism>
<dbReference type="AlphaFoldDB" id="A0A512DZW7"/>
<dbReference type="InterPro" id="IPR025282">
    <property type="entry name" value="DUF4214"/>
</dbReference>
<evidence type="ECO:0008006" key="10">
    <source>
        <dbReference type="Google" id="ProtNLM"/>
    </source>
</evidence>
<evidence type="ECO:0000256" key="2">
    <source>
        <dbReference type="ARBA" id="ARBA00004613"/>
    </source>
</evidence>
<evidence type="ECO:0000259" key="7">
    <source>
        <dbReference type="Pfam" id="PF13946"/>
    </source>
</evidence>
<evidence type="ECO:0000256" key="5">
    <source>
        <dbReference type="SAM" id="MobiDB-lite"/>
    </source>
</evidence>
<feature type="region of interest" description="Disordered" evidence="5">
    <location>
        <begin position="1"/>
        <end position="24"/>
    </location>
</feature>
<comment type="cofactor">
    <cofactor evidence="1">
        <name>Ca(2+)</name>
        <dbReference type="ChEBI" id="CHEBI:29108"/>
    </cofactor>
</comment>
<dbReference type="Pfam" id="PF08548">
    <property type="entry name" value="Peptidase_M10_C"/>
    <property type="match status" value="1"/>
</dbReference>
<proteinExistence type="predicted"/>
<comment type="caution">
    <text evidence="8">The sequence shown here is derived from an EMBL/GenBank/DDBJ whole genome shotgun (WGS) entry which is preliminary data.</text>
</comment>
<gene>
    <name evidence="8" type="ORF">SAE02_61270</name>
</gene>
<dbReference type="InterPro" id="IPR001343">
    <property type="entry name" value="Hemolysn_Ca-bd"/>
</dbReference>
<accession>A0A512DZW7</accession>
<dbReference type="PROSITE" id="PS00330">
    <property type="entry name" value="HEMOLYSIN_CALCIUM"/>
    <property type="match status" value="2"/>
</dbReference>
<dbReference type="Proteomes" id="UP000321523">
    <property type="component" value="Unassembled WGS sequence"/>
</dbReference>
<dbReference type="PANTHER" id="PTHR38340">
    <property type="entry name" value="S-LAYER PROTEIN"/>
    <property type="match status" value="1"/>
</dbReference>
<keyword evidence="9" id="KW-1185">Reference proteome</keyword>
<dbReference type="PANTHER" id="PTHR38340:SF1">
    <property type="entry name" value="S-LAYER PROTEIN"/>
    <property type="match status" value="1"/>
</dbReference>
<dbReference type="InterPro" id="IPR011049">
    <property type="entry name" value="Serralysin-like_metalloprot_C"/>
</dbReference>
<dbReference type="Gene3D" id="2.150.10.10">
    <property type="entry name" value="Serralysin-like metalloprotease, C-terminal"/>
    <property type="match status" value="1"/>
</dbReference>
<dbReference type="PRINTS" id="PR00313">
    <property type="entry name" value="CABNDNGRPT"/>
</dbReference>
<feature type="domain" description="Peptidase M10 serralysin C-terminal" evidence="6">
    <location>
        <begin position="33"/>
        <end position="246"/>
    </location>
</feature>
<feature type="domain" description="DUF4214" evidence="7">
    <location>
        <begin position="349"/>
        <end position="415"/>
    </location>
</feature>
<feature type="domain" description="DUF4214" evidence="7">
    <location>
        <begin position="468"/>
        <end position="523"/>
    </location>
</feature>
<dbReference type="GO" id="GO:0005615">
    <property type="term" value="C:extracellular space"/>
    <property type="evidence" value="ECO:0007669"/>
    <property type="project" value="InterPro"/>
</dbReference>
<dbReference type="InterPro" id="IPR038255">
    <property type="entry name" value="PBS_linker_sf"/>
</dbReference>
<keyword evidence="4" id="KW-0677">Repeat</keyword>
<evidence type="ECO:0000256" key="4">
    <source>
        <dbReference type="ARBA" id="ARBA00022737"/>
    </source>
</evidence>
<evidence type="ECO:0000256" key="1">
    <source>
        <dbReference type="ARBA" id="ARBA00001913"/>
    </source>
</evidence>
<evidence type="ECO:0000259" key="6">
    <source>
        <dbReference type="Pfam" id="PF08548"/>
    </source>
</evidence>
<protein>
    <recommendedName>
        <fullName evidence="10">DUF4214 domain-containing protein</fullName>
    </recommendedName>
</protein>
<evidence type="ECO:0000313" key="8">
    <source>
        <dbReference type="EMBL" id="GEO41979.1"/>
    </source>
</evidence>
<dbReference type="GO" id="GO:0005509">
    <property type="term" value="F:calcium ion binding"/>
    <property type="evidence" value="ECO:0007669"/>
    <property type="project" value="InterPro"/>
</dbReference>
<dbReference type="InterPro" id="IPR018511">
    <property type="entry name" value="Hemolysin-typ_Ca-bd_CS"/>
</dbReference>
<dbReference type="Gene3D" id="1.10.3130.20">
    <property type="entry name" value="Phycobilisome linker domain"/>
    <property type="match status" value="1"/>
</dbReference>
<sequence>MMSYTREPSYIGTDPDDDREGSMTASTPMLYDIKAVQHLYGANTAAATGNDTYVFDSFSVQFRSFWDAAGSDTFDASRHANAVTINLNPGSFSTISTPFKNGAWAVDGYQYSQALDNVSIAYGTIIENAVGGSGNDTITGNAVCNTLTGNAGADRLHGLDGDDYLIGGQGDDTLDGGNGFDIAMFGDSPDAVTVDLSSGYVVSAWGGRDTLVSVEGAAGTGGNDVFIGTGGNNHFFGGQGDDTVVYNGGADWFDGGTGRDTATGFGLRHEYSAFSFGGNNVTVGGQATGNVEKFVFADGTLVTDTADTAAQVFRLYGATLGRAPDLGGLRSWTNAVENKALTLAQATDGFTGSAEFQAKYGSLDNTGFVKLLYNNVLDREADAGGLNAWVGGLNSGVSRSQVVLGFSESAENIAKTAANVQKGLWIGDERAAQVARMYDTTLDRQGDAPGIKGWLGAIKGGMTLKTTADGFTGSAEFQGKYGALDDVSFVRQLYRNVLDREGGLKGGMSRSDIVVGFSESNEHMVKLAGLTDDGIHFI</sequence>
<dbReference type="Pfam" id="PF13946">
    <property type="entry name" value="DUF4214"/>
    <property type="match status" value="2"/>
</dbReference>
<dbReference type="EMBL" id="BJYZ01000034">
    <property type="protein sequence ID" value="GEO41979.1"/>
    <property type="molecule type" value="Genomic_DNA"/>
</dbReference>
<evidence type="ECO:0000313" key="9">
    <source>
        <dbReference type="Proteomes" id="UP000321523"/>
    </source>
</evidence>
<keyword evidence="3" id="KW-0964">Secreted</keyword>
<comment type="subcellular location">
    <subcellularLocation>
        <location evidence="2">Secreted</location>
    </subcellularLocation>
</comment>